<dbReference type="RefSeq" id="WP_189448620.1">
    <property type="nucleotide sequence ID" value="NZ_BMXY01000001.1"/>
</dbReference>
<dbReference type="SUPFAM" id="SSF110997">
    <property type="entry name" value="Sporulation related repeat"/>
    <property type="match status" value="2"/>
</dbReference>
<evidence type="ECO:0000313" key="3">
    <source>
        <dbReference type="EMBL" id="GGZ62950.1"/>
    </source>
</evidence>
<dbReference type="PANTHER" id="PTHR38687:SF1">
    <property type="entry name" value="CELL DIVISION PROTEIN DEDD"/>
    <property type="match status" value="1"/>
</dbReference>
<reference evidence="4" key="1">
    <citation type="journal article" date="2019" name="Int. J. Syst. Evol. Microbiol.">
        <title>The Global Catalogue of Microorganisms (GCM) 10K type strain sequencing project: providing services to taxonomists for standard genome sequencing and annotation.</title>
        <authorList>
            <consortium name="The Broad Institute Genomics Platform"/>
            <consortium name="The Broad Institute Genome Sequencing Center for Infectious Disease"/>
            <person name="Wu L."/>
            <person name="Ma J."/>
        </authorList>
    </citation>
    <scope>NUCLEOTIDE SEQUENCE [LARGE SCALE GENOMIC DNA]</scope>
    <source>
        <strain evidence="4">KCTC 22558</strain>
    </source>
</reference>
<dbReference type="EMBL" id="BMXY01000001">
    <property type="protein sequence ID" value="GGZ62950.1"/>
    <property type="molecule type" value="Genomic_DNA"/>
</dbReference>
<accession>A0ABQ3C014</accession>
<keyword evidence="4" id="KW-1185">Reference proteome</keyword>
<dbReference type="Proteomes" id="UP000643403">
    <property type="component" value="Unassembled WGS sequence"/>
</dbReference>
<dbReference type="Pfam" id="PF05036">
    <property type="entry name" value="SPOR"/>
    <property type="match status" value="2"/>
</dbReference>
<protein>
    <recommendedName>
        <fullName evidence="2">SPOR domain-containing protein</fullName>
    </recommendedName>
</protein>
<evidence type="ECO:0000259" key="2">
    <source>
        <dbReference type="PROSITE" id="PS51724"/>
    </source>
</evidence>
<dbReference type="InterPro" id="IPR036680">
    <property type="entry name" value="SPOR-like_sf"/>
</dbReference>
<sequence>MEPALKQRLLGAAVLVALAVVFLPLLVMDPAPDSGASRVPLRVPNAPAEANGDTRTFDLPLATPADTQAPVTATPVEPPAGATPAVAPAGPTTAAGDYAVNFGSYATTTDAARVVAALAAARLPAYQEPTTLGTRTVYRVRIGPYPTSADAETARLAAARVRSDVNAKVVVLDAATPSAAAAGAQTTALPATPAAKPVALPPTTPATTVATAPRTAATTPATTVTAGTDRTTPAASEPPRPVTPPVPPSPTTAPAAAGVGFAVQLGAFANADEATRLRDRVRAAGFSAFVEQVNTDRGTLSRVRVGPVPDRAQADALRAQVAAKVGVSGIVRQHP</sequence>
<dbReference type="InterPro" id="IPR052521">
    <property type="entry name" value="Cell_div_SPOR-domain"/>
</dbReference>
<proteinExistence type="predicted"/>
<feature type="domain" description="SPOR" evidence="2">
    <location>
        <begin position="255"/>
        <end position="334"/>
    </location>
</feature>
<feature type="compositionally biased region" description="Pro residues" evidence="1">
    <location>
        <begin position="236"/>
        <end position="251"/>
    </location>
</feature>
<dbReference type="PANTHER" id="PTHR38687">
    <property type="entry name" value="CELL DIVISION PROTEIN DEDD-RELATED"/>
    <property type="match status" value="1"/>
</dbReference>
<evidence type="ECO:0000256" key="1">
    <source>
        <dbReference type="SAM" id="MobiDB-lite"/>
    </source>
</evidence>
<feature type="domain" description="SPOR" evidence="2">
    <location>
        <begin position="92"/>
        <end position="172"/>
    </location>
</feature>
<evidence type="ECO:0000313" key="4">
    <source>
        <dbReference type="Proteomes" id="UP000643403"/>
    </source>
</evidence>
<feature type="region of interest" description="Disordered" evidence="1">
    <location>
        <begin position="215"/>
        <end position="253"/>
    </location>
</feature>
<feature type="region of interest" description="Disordered" evidence="1">
    <location>
        <begin position="34"/>
        <end position="55"/>
    </location>
</feature>
<name>A0ABQ3C014_9GAMM</name>
<gene>
    <name evidence="3" type="ORF">GCM10008101_16470</name>
</gene>
<dbReference type="PROSITE" id="PS51724">
    <property type="entry name" value="SPOR"/>
    <property type="match status" value="2"/>
</dbReference>
<dbReference type="Gene3D" id="3.30.70.1070">
    <property type="entry name" value="Sporulation related repeat"/>
    <property type="match status" value="2"/>
</dbReference>
<feature type="compositionally biased region" description="Low complexity" evidence="1">
    <location>
        <begin position="215"/>
        <end position="235"/>
    </location>
</feature>
<dbReference type="InterPro" id="IPR007730">
    <property type="entry name" value="SPOR-like_dom"/>
</dbReference>
<organism evidence="3 4">
    <name type="scientific">Cognatilysobacter xinjiangensis</name>
    <dbReference type="NCBI Taxonomy" id="546892"/>
    <lineage>
        <taxon>Bacteria</taxon>
        <taxon>Pseudomonadati</taxon>
        <taxon>Pseudomonadota</taxon>
        <taxon>Gammaproteobacteria</taxon>
        <taxon>Lysobacterales</taxon>
        <taxon>Lysobacteraceae</taxon>
        <taxon>Cognatilysobacter</taxon>
    </lineage>
</organism>
<comment type="caution">
    <text evidence="3">The sequence shown here is derived from an EMBL/GenBank/DDBJ whole genome shotgun (WGS) entry which is preliminary data.</text>
</comment>